<comment type="caution">
    <text evidence="9">The sequence shown here is derived from an EMBL/GenBank/DDBJ whole genome shotgun (WGS) entry which is preliminary data.</text>
</comment>
<feature type="domain" description="ABC3 transporter permease C-terminal" evidence="7">
    <location>
        <begin position="271"/>
        <end position="390"/>
    </location>
</feature>
<accession>A0A7W6MRL1</accession>
<reference evidence="9 10" key="1">
    <citation type="submission" date="2020-08" db="EMBL/GenBank/DDBJ databases">
        <title>Genomic Encyclopedia of Type Strains, Phase IV (KMG-IV): sequencing the most valuable type-strain genomes for metagenomic binning, comparative biology and taxonomic classification.</title>
        <authorList>
            <person name="Goeker M."/>
        </authorList>
    </citation>
    <scope>NUCLEOTIDE SEQUENCE [LARGE SCALE GENOMIC DNA]</scope>
    <source>
        <strain evidence="9 10">DSM 103570</strain>
    </source>
</reference>
<dbReference type="InterPro" id="IPR025857">
    <property type="entry name" value="MacB_PCD"/>
</dbReference>
<dbReference type="RefSeq" id="WP_183210766.1">
    <property type="nucleotide sequence ID" value="NZ_JAAAMM010000006.1"/>
</dbReference>
<keyword evidence="3 6" id="KW-0812">Transmembrane</keyword>
<dbReference type="AlphaFoldDB" id="A0A7W6MRL1"/>
<gene>
    <name evidence="9" type="ORF">GGR03_004276</name>
</gene>
<dbReference type="PANTHER" id="PTHR30572:SF15">
    <property type="entry name" value="ABC TRANSPORTER PERMEASE"/>
    <property type="match status" value="1"/>
</dbReference>
<feature type="domain" description="MacB-like periplasmic core" evidence="8">
    <location>
        <begin position="28"/>
        <end position="238"/>
    </location>
</feature>
<evidence type="ECO:0000256" key="3">
    <source>
        <dbReference type="ARBA" id="ARBA00022692"/>
    </source>
</evidence>
<evidence type="ECO:0000259" key="7">
    <source>
        <dbReference type="Pfam" id="PF02687"/>
    </source>
</evidence>
<evidence type="ECO:0000313" key="10">
    <source>
        <dbReference type="Proteomes" id="UP000588647"/>
    </source>
</evidence>
<dbReference type="EMBL" id="JACIEM010000006">
    <property type="protein sequence ID" value="MBB4005177.1"/>
    <property type="molecule type" value="Genomic_DNA"/>
</dbReference>
<evidence type="ECO:0000256" key="4">
    <source>
        <dbReference type="ARBA" id="ARBA00022989"/>
    </source>
</evidence>
<dbReference type="PANTHER" id="PTHR30572">
    <property type="entry name" value="MEMBRANE COMPONENT OF TRANSPORTER-RELATED"/>
    <property type="match status" value="1"/>
</dbReference>
<feature type="transmembrane region" description="Helical" evidence="6">
    <location>
        <begin position="363"/>
        <end position="386"/>
    </location>
</feature>
<evidence type="ECO:0000256" key="5">
    <source>
        <dbReference type="ARBA" id="ARBA00023136"/>
    </source>
</evidence>
<keyword evidence="4 6" id="KW-1133">Transmembrane helix</keyword>
<keyword evidence="10" id="KW-1185">Reference proteome</keyword>
<name>A0A7W6MRL1_9HYPH</name>
<dbReference type="InterPro" id="IPR003838">
    <property type="entry name" value="ABC3_permease_C"/>
</dbReference>
<dbReference type="Proteomes" id="UP000588647">
    <property type="component" value="Unassembled WGS sequence"/>
</dbReference>
<dbReference type="Pfam" id="PF02687">
    <property type="entry name" value="FtsX"/>
    <property type="match status" value="1"/>
</dbReference>
<evidence type="ECO:0000256" key="1">
    <source>
        <dbReference type="ARBA" id="ARBA00004651"/>
    </source>
</evidence>
<sequence>MSTIPRQMLVLTRASLASLPRRTAISLSMVLSVALVVAVLIGFLSMADGLRQTLGAGGSPDVAIILGGGGTQEVGSSIPPEAARSIQAAGTSGGIASDPAGRLLLSREIVVPVEATGADGTPRMIALRGMEAAGPALRSSTSMSDGRSFAPGSRDIVVGVRLARDLGGLAPGQQIRLGPVEWTVAGILSADGGIAESEIWADLDVVRSSFDRLGEIQTLRVRLAGPVGLAALQAALQSTSTTPLIAVSEAEFLAGQSARTERLVTLFGWPIALLMAVGATAGALNTMMSSVSDRSVEIATLRVLGFSRLAAFTATFTEAALLSLAGGVLGAFASWAILDGWQASTLGANDTQLAFQLSVTPLAMLQAGALAILIGCVGGALPAFAATRLPLVSALRGNG</sequence>
<feature type="transmembrane region" description="Helical" evidence="6">
    <location>
        <begin position="309"/>
        <end position="338"/>
    </location>
</feature>
<dbReference type="Pfam" id="PF12704">
    <property type="entry name" value="MacB_PCD"/>
    <property type="match status" value="1"/>
</dbReference>
<evidence type="ECO:0000256" key="6">
    <source>
        <dbReference type="SAM" id="Phobius"/>
    </source>
</evidence>
<dbReference type="GO" id="GO:0022857">
    <property type="term" value="F:transmembrane transporter activity"/>
    <property type="evidence" value="ECO:0007669"/>
    <property type="project" value="TreeGrafter"/>
</dbReference>
<evidence type="ECO:0000256" key="2">
    <source>
        <dbReference type="ARBA" id="ARBA00022475"/>
    </source>
</evidence>
<organism evidence="9 10">
    <name type="scientific">Aurantimonas endophytica</name>
    <dbReference type="NCBI Taxonomy" id="1522175"/>
    <lineage>
        <taxon>Bacteria</taxon>
        <taxon>Pseudomonadati</taxon>
        <taxon>Pseudomonadota</taxon>
        <taxon>Alphaproteobacteria</taxon>
        <taxon>Hyphomicrobiales</taxon>
        <taxon>Aurantimonadaceae</taxon>
        <taxon>Aurantimonas</taxon>
    </lineage>
</organism>
<keyword evidence="5 6" id="KW-0472">Membrane</keyword>
<dbReference type="InterPro" id="IPR050250">
    <property type="entry name" value="Macrolide_Exporter_MacB"/>
</dbReference>
<protein>
    <submittedName>
        <fullName evidence="9">Putative ABC transport system permease protein</fullName>
    </submittedName>
</protein>
<proteinExistence type="predicted"/>
<keyword evidence="2" id="KW-1003">Cell membrane</keyword>
<feature type="transmembrane region" description="Helical" evidence="6">
    <location>
        <begin position="23"/>
        <end position="44"/>
    </location>
</feature>
<feature type="transmembrane region" description="Helical" evidence="6">
    <location>
        <begin position="266"/>
        <end position="288"/>
    </location>
</feature>
<evidence type="ECO:0000313" key="9">
    <source>
        <dbReference type="EMBL" id="MBB4005177.1"/>
    </source>
</evidence>
<evidence type="ECO:0000259" key="8">
    <source>
        <dbReference type="Pfam" id="PF12704"/>
    </source>
</evidence>
<dbReference type="GO" id="GO:0005886">
    <property type="term" value="C:plasma membrane"/>
    <property type="evidence" value="ECO:0007669"/>
    <property type="project" value="UniProtKB-SubCell"/>
</dbReference>
<comment type="subcellular location">
    <subcellularLocation>
        <location evidence="1">Cell membrane</location>
        <topology evidence="1">Multi-pass membrane protein</topology>
    </subcellularLocation>
</comment>